<evidence type="ECO:0008006" key="6">
    <source>
        <dbReference type="Google" id="ProtNLM"/>
    </source>
</evidence>
<dbReference type="EMBL" id="CDSF01000155">
    <property type="protein sequence ID" value="CEP03835.1"/>
    <property type="molecule type" value="Genomic_DNA"/>
</dbReference>
<feature type="compositionally biased region" description="Acidic residues" evidence="1">
    <location>
        <begin position="136"/>
        <end position="154"/>
    </location>
</feature>
<geneLocation type="mitochondrion" evidence="3"/>
<keyword evidence="3" id="KW-0496">Mitochondrion</keyword>
<organism evidence="2 4">
    <name type="scientific">Plasmodiophora brassicae</name>
    <name type="common">Clubroot disease agent</name>
    <dbReference type="NCBI Taxonomy" id="37360"/>
    <lineage>
        <taxon>Eukaryota</taxon>
        <taxon>Sar</taxon>
        <taxon>Rhizaria</taxon>
        <taxon>Endomyxa</taxon>
        <taxon>Phytomyxea</taxon>
        <taxon>Plasmodiophorida</taxon>
        <taxon>Plasmodiophoridae</taxon>
        <taxon>Plasmodiophora</taxon>
    </lineage>
</organism>
<feature type="region of interest" description="Disordered" evidence="1">
    <location>
        <begin position="87"/>
        <end position="172"/>
    </location>
</feature>
<accession>A0A0G4J8D7</accession>
<dbReference type="AlphaFoldDB" id="A0A0G4J8D7"/>
<evidence type="ECO:0000256" key="1">
    <source>
        <dbReference type="SAM" id="MobiDB-lite"/>
    </source>
</evidence>
<proteinExistence type="predicted"/>
<evidence type="ECO:0000313" key="5">
    <source>
        <dbReference type="Proteomes" id="UP000290189"/>
    </source>
</evidence>
<feature type="compositionally biased region" description="Basic and acidic residues" evidence="1">
    <location>
        <begin position="303"/>
        <end position="324"/>
    </location>
</feature>
<dbReference type="Proteomes" id="UP000039324">
    <property type="component" value="Unassembled WGS sequence"/>
</dbReference>
<sequence>MTAMGARAVPFLHDGAGNVLCELDRRGTVWCRPALTRVLSDQEDNSVQSVVDLLRSIYSSDASDDRVANLQVAVARQIVRRCTGWDLNDEEPTLAPSSSSSSEQEDEEDHDDDDDPSIVLAEPLRRRPLPEPVAEPVDDDPEEIDGDAGGEDDASVGVSSDPAASQGPVPVSAPTCAYAVSRPLPPARRRSSMLYPDAKASVVAPPTGSRPAVSVWTPDTFPRRLSSGVRQEFSSFTLEAHGKKLSSSRVRCLERIQASIDGENAALVAIDLVALVACNAMLREMLDDAQTTLPDLPLPTRKSFGDSPRKRSSGGDRRSNGESPRSDRILLFRVLKVNRVHKDTERVIHARKTSLLINKPGGAHGQGEERVLEIPSQDYLDCTVVPGNRPAQQNCVAFKFLLDGVKKIHMYKFESRDECEQFAALIRGID</sequence>
<protein>
    <recommendedName>
        <fullName evidence="6">RanBD1 domain-containing protein</fullName>
    </recommendedName>
</protein>
<feature type="region of interest" description="Disordered" evidence="1">
    <location>
        <begin position="292"/>
        <end position="324"/>
    </location>
</feature>
<dbReference type="EMBL" id="OVEO01000012">
    <property type="protein sequence ID" value="SPQ99787.1"/>
    <property type="molecule type" value="Genomic_DNA"/>
</dbReference>
<evidence type="ECO:0000313" key="3">
    <source>
        <dbReference type="EMBL" id="SPQ99787.1"/>
    </source>
</evidence>
<feature type="compositionally biased region" description="Acidic residues" evidence="1">
    <location>
        <begin position="103"/>
        <end position="116"/>
    </location>
</feature>
<gene>
    <name evidence="2" type="ORF">PBRA_003442</name>
    <name evidence="3" type="ORF">PLBR_LOCUS7002</name>
</gene>
<reference evidence="2 4" key="1">
    <citation type="submission" date="2015-02" db="EMBL/GenBank/DDBJ databases">
        <authorList>
            <person name="Chooi Y.-H."/>
        </authorList>
    </citation>
    <scope>NUCLEOTIDE SEQUENCE [LARGE SCALE GENOMIC DNA]</scope>
    <source>
        <strain evidence="2">E3</strain>
    </source>
</reference>
<reference evidence="3 5" key="2">
    <citation type="submission" date="2018-03" db="EMBL/GenBank/DDBJ databases">
        <authorList>
            <person name="Fogelqvist J."/>
        </authorList>
    </citation>
    <scope>NUCLEOTIDE SEQUENCE [LARGE SCALE GENOMIC DNA]</scope>
</reference>
<dbReference type="Proteomes" id="UP000290189">
    <property type="component" value="Unassembled WGS sequence"/>
</dbReference>
<name>A0A0G4J8D7_PLABS</name>
<keyword evidence="4" id="KW-1185">Reference proteome</keyword>
<evidence type="ECO:0000313" key="2">
    <source>
        <dbReference type="EMBL" id="CEP03835.1"/>
    </source>
</evidence>
<evidence type="ECO:0000313" key="4">
    <source>
        <dbReference type="Proteomes" id="UP000039324"/>
    </source>
</evidence>